<organism evidence="1 2">
    <name type="scientific">Adineta steineri</name>
    <dbReference type="NCBI Taxonomy" id="433720"/>
    <lineage>
        <taxon>Eukaryota</taxon>
        <taxon>Metazoa</taxon>
        <taxon>Spiralia</taxon>
        <taxon>Gnathifera</taxon>
        <taxon>Rotifera</taxon>
        <taxon>Eurotatoria</taxon>
        <taxon>Bdelloidea</taxon>
        <taxon>Adinetida</taxon>
        <taxon>Adinetidae</taxon>
        <taxon>Adineta</taxon>
    </lineage>
</organism>
<protein>
    <submittedName>
        <fullName evidence="1">Uncharacterized protein</fullName>
    </submittedName>
</protein>
<comment type="caution">
    <text evidence="1">The sequence shown here is derived from an EMBL/GenBank/DDBJ whole genome shotgun (WGS) entry which is preliminary data.</text>
</comment>
<dbReference type="EMBL" id="CAJOAY010017902">
    <property type="protein sequence ID" value="CAF4315558.1"/>
    <property type="molecule type" value="Genomic_DNA"/>
</dbReference>
<reference evidence="1" key="1">
    <citation type="submission" date="2021-02" db="EMBL/GenBank/DDBJ databases">
        <authorList>
            <person name="Nowell W R."/>
        </authorList>
    </citation>
    <scope>NUCLEOTIDE SEQUENCE</scope>
</reference>
<gene>
    <name evidence="1" type="ORF">OKA104_LOCUS46963</name>
</gene>
<dbReference type="AlphaFoldDB" id="A0A820IZB0"/>
<dbReference type="Proteomes" id="UP000663881">
    <property type="component" value="Unassembled WGS sequence"/>
</dbReference>
<feature type="non-terminal residue" evidence="1">
    <location>
        <position position="50"/>
    </location>
</feature>
<sequence>MKFHFAHEIVLPSVPIDVAFERLTSASYVEQVVRLSDLADEFELISNEGD</sequence>
<proteinExistence type="predicted"/>
<evidence type="ECO:0000313" key="1">
    <source>
        <dbReference type="EMBL" id="CAF4315558.1"/>
    </source>
</evidence>
<accession>A0A820IZB0</accession>
<name>A0A820IZB0_9BILA</name>
<evidence type="ECO:0000313" key="2">
    <source>
        <dbReference type="Proteomes" id="UP000663881"/>
    </source>
</evidence>